<evidence type="ECO:0000256" key="1">
    <source>
        <dbReference type="SAM" id="MobiDB-lite"/>
    </source>
</evidence>
<evidence type="ECO:0000313" key="3">
    <source>
        <dbReference type="EMBL" id="ENN87352.1"/>
    </source>
</evidence>
<proteinExistence type="predicted"/>
<dbReference type="PANTHER" id="PTHR43698:SF1">
    <property type="entry name" value="BLL4564 PROTEIN"/>
    <property type="match status" value="1"/>
</dbReference>
<dbReference type="Proteomes" id="UP000012429">
    <property type="component" value="Unassembled WGS sequence"/>
</dbReference>
<protein>
    <recommendedName>
        <fullName evidence="2">Cupin type-2 domain-containing protein</fullName>
    </recommendedName>
</protein>
<dbReference type="PANTHER" id="PTHR43698">
    <property type="entry name" value="RIBD C-TERMINAL DOMAIN CONTAINING PROTEIN"/>
    <property type="match status" value="1"/>
</dbReference>
<comment type="caution">
    <text evidence="3">The sequence shown here is derived from an EMBL/GenBank/DDBJ whole genome shotgun (WGS) entry which is preliminary data.</text>
</comment>
<dbReference type="InterPro" id="IPR014710">
    <property type="entry name" value="RmlC-like_jellyroll"/>
</dbReference>
<reference evidence="3 4" key="1">
    <citation type="journal article" date="2012" name="BMC Genomics">
        <title>Genomic basis of broad host range and environmental adaptability of Rhizobium tropici CIAT 899 and Rhizobium sp. PRF 81 which are used in inoculants for common bean (Phaseolus vulgaris L.).</title>
        <authorList>
            <person name="Ormeno-Orrillo E."/>
            <person name="Menna P."/>
            <person name="Almeida L.G."/>
            <person name="Ollero F.J."/>
            <person name="Nicolas M.F."/>
            <person name="Pains Rodrigues E."/>
            <person name="Shigueyoshi Nakatani A."/>
            <person name="Silva Batista J.S."/>
            <person name="Oliveira Chueire L.M."/>
            <person name="Souza R.C."/>
            <person name="Ribeiro Vasconcelos A.T."/>
            <person name="Megias M."/>
            <person name="Hungria M."/>
            <person name="Martinez-Romero E."/>
        </authorList>
    </citation>
    <scope>NUCLEOTIDE SEQUENCE [LARGE SCALE GENOMIC DNA]</scope>
    <source>
        <strain evidence="3 4">PRF 81</strain>
    </source>
</reference>
<feature type="domain" description="Cupin type-2" evidence="2">
    <location>
        <begin position="49"/>
        <end position="105"/>
    </location>
</feature>
<dbReference type="EMBL" id="AQHN01000056">
    <property type="protein sequence ID" value="ENN87352.1"/>
    <property type="molecule type" value="Genomic_DNA"/>
</dbReference>
<dbReference type="InterPro" id="IPR011051">
    <property type="entry name" value="RmlC_Cupin_sf"/>
</dbReference>
<dbReference type="SUPFAM" id="SSF51182">
    <property type="entry name" value="RmlC-like cupins"/>
    <property type="match status" value="1"/>
</dbReference>
<feature type="compositionally biased region" description="Polar residues" evidence="1">
    <location>
        <begin position="1"/>
        <end position="10"/>
    </location>
</feature>
<evidence type="ECO:0000259" key="2">
    <source>
        <dbReference type="Pfam" id="PF07883"/>
    </source>
</evidence>
<accession>N6V8K0</accession>
<sequence length="137" mass="14877">MPQTTATQSPAIHRAGTNMRQSPEGIATAPFLVESLVESNENGGLTAMRCALEPGVMTRWHTHPHGQILYVLSGVGLAERFGSPAEELRAGDCISFARNETHRHGAGERLFLYQHPGGAGWKRRHLAGGMTNDRHAI</sequence>
<gene>
    <name evidence="3" type="ORF">RHSP_26675</name>
</gene>
<keyword evidence="4" id="KW-1185">Reference proteome</keyword>
<dbReference type="PATRIC" id="fig|363754.4.peg.2729"/>
<dbReference type="InterPro" id="IPR013096">
    <property type="entry name" value="Cupin_2"/>
</dbReference>
<organism evidence="3 4">
    <name type="scientific">Rhizobium freirei PRF 81</name>
    <dbReference type="NCBI Taxonomy" id="363754"/>
    <lineage>
        <taxon>Bacteria</taxon>
        <taxon>Pseudomonadati</taxon>
        <taxon>Pseudomonadota</taxon>
        <taxon>Alphaproteobacteria</taxon>
        <taxon>Hyphomicrobiales</taxon>
        <taxon>Rhizobiaceae</taxon>
        <taxon>Rhizobium/Agrobacterium group</taxon>
        <taxon>Rhizobium</taxon>
    </lineage>
</organism>
<dbReference type="STRING" id="363754.RHSP_26675"/>
<dbReference type="AlphaFoldDB" id="N6V8K0"/>
<evidence type="ECO:0000313" key="4">
    <source>
        <dbReference type="Proteomes" id="UP000012429"/>
    </source>
</evidence>
<dbReference type="Pfam" id="PF07883">
    <property type="entry name" value="Cupin_2"/>
    <property type="match status" value="1"/>
</dbReference>
<feature type="region of interest" description="Disordered" evidence="1">
    <location>
        <begin position="1"/>
        <end position="20"/>
    </location>
</feature>
<dbReference type="Gene3D" id="2.60.120.10">
    <property type="entry name" value="Jelly Rolls"/>
    <property type="match status" value="1"/>
</dbReference>
<name>N6V8K0_9HYPH</name>